<organism evidence="1 2">
    <name type="scientific">Rhabditophanes sp. KR3021</name>
    <dbReference type="NCBI Taxonomy" id="114890"/>
    <lineage>
        <taxon>Eukaryota</taxon>
        <taxon>Metazoa</taxon>
        <taxon>Ecdysozoa</taxon>
        <taxon>Nematoda</taxon>
        <taxon>Chromadorea</taxon>
        <taxon>Rhabditida</taxon>
        <taxon>Tylenchina</taxon>
        <taxon>Panagrolaimomorpha</taxon>
        <taxon>Strongyloidoidea</taxon>
        <taxon>Alloionematidae</taxon>
        <taxon>Rhabditophanes</taxon>
    </lineage>
</organism>
<sequence length="496" mass="57476">MALLLLSTIFFALIILYIFNFYYNVSKLPSSPFPLPVIGNAHLFDPKNLHKWILKQRETYGSVFTVYISHPIVVLSDVKAIKEASSAENSEFFSGRKLGFPDALFQEVQNTGIGLSTGYMWQIQRRLTLTIMRNFGMGQSLMENKIIESRNELMDYLNTLEDKKNVDFGRIIHLTVGNIINSVIFGFMYSYDDAKDFYNFTKLVDDSILCTLRWEFRFLSMFPKLADYQFVKDYIFPSFFSHNKELRQINRERIQKAKESFRQDEEPQNLVNALFKEIYTEDSKYSCLNETHVNAIAFDMYLAGQETSTTTLKWLVVLLMKYPEMQQKIFEEISSTIGLENEIKLSHKNQLPFTMAFINETQRWANILPLVTNHLCTKDTAICGKLIPKGSVVQPFYYGSNYDEAVFEKPYEFIPERFLLEDGKTLNKKLYEQMFSFGKGGRVCAGQSLALSELQLIFPTLVQHYKFSPNGEIDMSTDFLSVIAPRKFTCKIAKRV</sequence>
<protein>
    <submittedName>
        <fullName evidence="2">Cytochrome P450</fullName>
    </submittedName>
</protein>
<dbReference type="WBParaSite" id="RSKR_0000693700.1">
    <property type="protein sequence ID" value="RSKR_0000693700.1"/>
    <property type="gene ID" value="RSKR_0000693700"/>
</dbReference>
<evidence type="ECO:0000313" key="2">
    <source>
        <dbReference type="WBParaSite" id="RSKR_0000693700.1"/>
    </source>
</evidence>
<reference evidence="2" key="1">
    <citation type="submission" date="2016-11" db="UniProtKB">
        <authorList>
            <consortium name="WormBaseParasite"/>
        </authorList>
    </citation>
    <scope>IDENTIFICATION</scope>
    <source>
        <strain evidence="2">KR3021</strain>
    </source>
</reference>
<evidence type="ECO:0000313" key="1">
    <source>
        <dbReference type="Proteomes" id="UP000095286"/>
    </source>
</evidence>
<dbReference type="Proteomes" id="UP000095286">
    <property type="component" value="Unplaced"/>
</dbReference>
<proteinExistence type="predicted"/>
<accession>A0AC35U2D4</accession>
<name>A0AC35U2D4_9BILA</name>